<protein>
    <recommendedName>
        <fullName evidence="4">Essential protein Yae1, N terminal</fullName>
    </recommendedName>
</protein>
<evidence type="ECO:0000313" key="2">
    <source>
        <dbReference type="EMBL" id="HIV27365.1"/>
    </source>
</evidence>
<name>A0A9D1P7L5_9FIRM</name>
<organism evidence="2 3">
    <name type="scientific">Candidatus Ornithocaccomicrobium faecavium</name>
    <dbReference type="NCBI Taxonomy" id="2840890"/>
    <lineage>
        <taxon>Bacteria</taxon>
        <taxon>Bacillati</taxon>
        <taxon>Bacillota</taxon>
        <taxon>Clostridia</taxon>
        <taxon>Candidatus Ornithocaccomicrobium</taxon>
    </lineage>
</organism>
<accession>A0A9D1P7L5</accession>
<dbReference type="EMBL" id="DVOT01000093">
    <property type="protein sequence ID" value="HIV27365.1"/>
    <property type="molecule type" value="Genomic_DNA"/>
</dbReference>
<gene>
    <name evidence="2" type="ORF">IAA64_05320</name>
</gene>
<evidence type="ECO:0008006" key="4">
    <source>
        <dbReference type="Google" id="ProtNLM"/>
    </source>
</evidence>
<evidence type="ECO:0000313" key="3">
    <source>
        <dbReference type="Proteomes" id="UP000886884"/>
    </source>
</evidence>
<evidence type="ECO:0000256" key="1">
    <source>
        <dbReference type="SAM" id="MobiDB-lite"/>
    </source>
</evidence>
<reference evidence="2" key="2">
    <citation type="journal article" date="2021" name="PeerJ">
        <title>Extensive microbial diversity within the chicken gut microbiome revealed by metagenomics and culture.</title>
        <authorList>
            <person name="Gilroy R."/>
            <person name="Ravi A."/>
            <person name="Getino M."/>
            <person name="Pursley I."/>
            <person name="Horton D.L."/>
            <person name="Alikhan N.F."/>
            <person name="Baker D."/>
            <person name="Gharbi K."/>
            <person name="Hall N."/>
            <person name="Watson M."/>
            <person name="Adriaenssens E.M."/>
            <person name="Foster-Nyarko E."/>
            <person name="Jarju S."/>
            <person name="Secka A."/>
            <person name="Antonio M."/>
            <person name="Oren A."/>
            <person name="Chaudhuri R.R."/>
            <person name="La Ragione R."/>
            <person name="Hildebrand F."/>
            <person name="Pallen M.J."/>
        </authorList>
    </citation>
    <scope>NUCLEOTIDE SEQUENCE</scope>
    <source>
        <strain evidence="2">CHK183-6373</strain>
    </source>
</reference>
<dbReference type="Proteomes" id="UP000886884">
    <property type="component" value="Unassembled WGS sequence"/>
</dbReference>
<feature type="region of interest" description="Disordered" evidence="1">
    <location>
        <begin position="21"/>
        <end position="60"/>
    </location>
</feature>
<reference evidence="2" key="1">
    <citation type="submission" date="2020-10" db="EMBL/GenBank/DDBJ databases">
        <authorList>
            <person name="Gilroy R."/>
        </authorList>
    </citation>
    <scope>NUCLEOTIDE SEQUENCE</scope>
    <source>
        <strain evidence="2">CHK183-6373</strain>
    </source>
</reference>
<proteinExistence type="predicted"/>
<comment type="caution">
    <text evidence="2">The sequence shown here is derived from an EMBL/GenBank/DDBJ whole genome shotgun (WGS) entry which is preliminary data.</text>
</comment>
<sequence>MMYQTRIYDAAMEARMKGLREGRAEGREKGLQEGRAEGRAEGREKGLQEGRAEGRMAEKRDTARAMLKGHLTVEQVMTFTGLSREEVEKLAGETGVQE</sequence>
<dbReference type="AlphaFoldDB" id="A0A9D1P7L5"/>